<dbReference type="AlphaFoldDB" id="A0A918MAQ7"/>
<keyword evidence="2" id="KW-1185">Reference proteome</keyword>
<gene>
    <name evidence="1" type="ORF">GCM10010260_21520</name>
</gene>
<comment type="caution">
    <text evidence="1">The sequence shown here is derived from an EMBL/GenBank/DDBJ whole genome shotgun (WGS) entry which is preliminary data.</text>
</comment>
<organism evidence="1 2">
    <name type="scientific">Streptomyces filipinensis</name>
    <dbReference type="NCBI Taxonomy" id="66887"/>
    <lineage>
        <taxon>Bacteria</taxon>
        <taxon>Bacillati</taxon>
        <taxon>Actinomycetota</taxon>
        <taxon>Actinomycetes</taxon>
        <taxon>Kitasatosporales</taxon>
        <taxon>Streptomycetaceae</taxon>
        <taxon>Streptomyces</taxon>
    </lineage>
</organism>
<dbReference type="EMBL" id="BMTD01000003">
    <property type="protein sequence ID" value="GGU87742.1"/>
    <property type="molecule type" value="Genomic_DNA"/>
</dbReference>
<evidence type="ECO:0000313" key="2">
    <source>
        <dbReference type="Proteomes" id="UP000618795"/>
    </source>
</evidence>
<accession>A0A918MAQ7</accession>
<reference evidence="1" key="1">
    <citation type="journal article" date="2014" name="Int. J. Syst. Evol. Microbiol.">
        <title>Complete genome sequence of Corynebacterium casei LMG S-19264T (=DSM 44701T), isolated from a smear-ripened cheese.</title>
        <authorList>
            <consortium name="US DOE Joint Genome Institute (JGI-PGF)"/>
            <person name="Walter F."/>
            <person name="Albersmeier A."/>
            <person name="Kalinowski J."/>
            <person name="Ruckert C."/>
        </authorList>
    </citation>
    <scope>NUCLEOTIDE SEQUENCE</scope>
    <source>
        <strain evidence="1">JCM 4369</strain>
    </source>
</reference>
<dbReference type="Proteomes" id="UP000618795">
    <property type="component" value="Unassembled WGS sequence"/>
</dbReference>
<evidence type="ECO:0000313" key="1">
    <source>
        <dbReference type="EMBL" id="GGU87742.1"/>
    </source>
</evidence>
<dbReference type="RefSeq" id="WP_229854040.1">
    <property type="nucleotide sequence ID" value="NZ_BMTD01000003.1"/>
</dbReference>
<proteinExistence type="predicted"/>
<name>A0A918MAQ7_9ACTN</name>
<reference evidence="1" key="2">
    <citation type="submission" date="2020-09" db="EMBL/GenBank/DDBJ databases">
        <authorList>
            <person name="Sun Q."/>
            <person name="Ohkuma M."/>
        </authorList>
    </citation>
    <scope>NUCLEOTIDE SEQUENCE</scope>
    <source>
        <strain evidence="1">JCM 4369</strain>
    </source>
</reference>
<protein>
    <submittedName>
        <fullName evidence="1">Uncharacterized protein</fullName>
    </submittedName>
</protein>
<sequence>MSALSAAVPYRISGRVGAAEPPGLGGAGRGTAEAVCFLRECQGLAWR</sequence>